<name>A0ACC6UYY3_9CREN</name>
<accession>A0ACC6UYY3</accession>
<dbReference type="Proteomes" id="UP000033636">
    <property type="component" value="Unassembled WGS sequence"/>
</dbReference>
<gene>
    <name evidence="1" type="ORF">TU35_002075</name>
</gene>
<evidence type="ECO:0000313" key="2">
    <source>
        <dbReference type="Proteomes" id="UP000033636"/>
    </source>
</evidence>
<sequence>MRTALAAVLVAYALLVAYLYIGGLFLDALRVRVLAPISVGDLVAVALIAVYGYAVYRLGKALAKAKCSGGRR</sequence>
<evidence type="ECO:0000313" key="1">
    <source>
        <dbReference type="EMBL" id="MFB6490029.1"/>
    </source>
</evidence>
<reference evidence="1" key="1">
    <citation type="submission" date="2024-07" db="EMBL/GenBank/DDBJ databases">
        <title>Metagenome and Metagenome-Assembled Genomes of Archaea from a hot spring from the geothermal field of Los Azufres, Mexico.</title>
        <authorList>
            <person name="Marin-Paredes R."/>
            <person name="Martinez-Romero E."/>
            <person name="Servin-Garciduenas L.E."/>
        </authorList>
    </citation>
    <scope>NUCLEOTIDE SEQUENCE</scope>
</reference>
<protein>
    <submittedName>
        <fullName evidence="1">Uncharacterized protein</fullName>
    </submittedName>
</protein>
<comment type="caution">
    <text evidence="1">The sequence shown here is derived from an EMBL/GenBank/DDBJ whole genome shotgun (WGS) entry which is preliminary data.</text>
</comment>
<dbReference type="EMBL" id="JZWT02000004">
    <property type="protein sequence ID" value="MFB6490029.1"/>
    <property type="molecule type" value="Genomic_DNA"/>
</dbReference>
<organism evidence="1 2">
    <name type="scientific">Thermoproteus sp. AZ2</name>
    <dbReference type="NCBI Taxonomy" id="1609232"/>
    <lineage>
        <taxon>Archaea</taxon>
        <taxon>Thermoproteota</taxon>
        <taxon>Thermoprotei</taxon>
        <taxon>Thermoproteales</taxon>
        <taxon>Thermoproteaceae</taxon>
        <taxon>Thermoproteus</taxon>
    </lineage>
</organism>
<proteinExistence type="predicted"/>